<dbReference type="InterPro" id="IPR015433">
    <property type="entry name" value="PI3/4_kinase"/>
</dbReference>
<dbReference type="PROSITE" id="PS50003">
    <property type="entry name" value="PH_DOMAIN"/>
    <property type="match status" value="1"/>
</dbReference>
<gene>
    <name evidence="8" type="primary">AlNc14C394G11313</name>
    <name evidence="8" type="ORF">ALNC14_127530</name>
</gene>
<dbReference type="Gene3D" id="1.10.1070.11">
    <property type="entry name" value="Phosphatidylinositol 3-/4-kinase, catalytic domain"/>
    <property type="match status" value="1"/>
</dbReference>
<dbReference type="AlphaFoldDB" id="F0WYQ0"/>
<dbReference type="InterPro" id="IPR011011">
    <property type="entry name" value="Znf_FYVE_PHD"/>
</dbReference>
<dbReference type="PROSITE" id="PS50290">
    <property type="entry name" value="PI3_4_KINASE_3"/>
    <property type="match status" value="1"/>
</dbReference>
<dbReference type="Pfam" id="PF00454">
    <property type="entry name" value="PI3_PI4_kinase"/>
    <property type="match status" value="1"/>
</dbReference>
<reference evidence="8" key="2">
    <citation type="submission" date="2011-02" db="EMBL/GenBank/DDBJ databases">
        <authorList>
            <person name="MacLean D."/>
        </authorList>
    </citation>
    <scope>NUCLEOTIDE SEQUENCE</scope>
</reference>
<evidence type="ECO:0000256" key="1">
    <source>
        <dbReference type="ARBA" id="ARBA00001686"/>
    </source>
</evidence>
<feature type="domain" description="PH" evidence="6">
    <location>
        <begin position="54"/>
        <end position="156"/>
    </location>
</feature>
<dbReference type="CDD" id="cd00821">
    <property type="entry name" value="PH"/>
    <property type="match status" value="1"/>
</dbReference>
<feature type="compositionally biased region" description="Basic and acidic residues" evidence="5">
    <location>
        <begin position="698"/>
        <end position="707"/>
    </location>
</feature>
<dbReference type="Gene3D" id="3.30.1010.10">
    <property type="entry name" value="Phosphatidylinositol 3-kinase Catalytic Subunit, Chain A, domain 4"/>
    <property type="match status" value="1"/>
</dbReference>
<dbReference type="InterPro" id="IPR000403">
    <property type="entry name" value="PI3/4_kinase_cat_dom"/>
</dbReference>
<dbReference type="PROSITE" id="PS00915">
    <property type="entry name" value="PI3_4_KINASE_1"/>
    <property type="match status" value="1"/>
</dbReference>
<dbReference type="HOGENOM" id="CLU_002446_3_1_1"/>
<dbReference type="SMART" id="SM00146">
    <property type="entry name" value="PI3Kc"/>
    <property type="match status" value="1"/>
</dbReference>
<dbReference type="GO" id="GO:0048015">
    <property type="term" value="P:phosphatidylinositol-mediated signaling"/>
    <property type="evidence" value="ECO:0007669"/>
    <property type="project" value="TreeGrafter"/>
</dbReference>
<name>F0WYQ0_9STRA</name>
<dbReference type="EC" id="2.7.1.67" evidence="2"/>
<dbReference type="EMBL" id="FR824437">
    <property type="protein sequence ID" value="CCA26609.1"/>
    <property type="molecule type" value="Genomic_DNA"/>
</dbReference>
<comment type="catalytic activity">
    <reaction evidence="1">
        <text>a 1,2-diacyl-sn-glycero-3-phospho-(1D-myo-inositol) + ATP = a 1,2-diacyl-sn-glycero-3-phospho-(1D-myo-inositol 4-phosphate) + ADP + H(+)</text>
        <dbReference type="Rhea" id="RHEA:19877"/>
        <dbReference type="ChEBI" id="CHEBI:15378"/>
        <dbReference type="ChEBI" id="CHEBI:30616"/>
        <dbReference type="ChEBI" id="CHEBI:57880"/>
        <dbReference type="ChEBI" id="CHEBI:58178"/>
        <dbReference type="ChEBI" id="CHEBI:456216"/>
        <dbReference type="EC" id="2.7.1.67"/>
    </reaction>
</comment>
<organism evidence="8">
    <name type="scientific">Albugo laibachii Nc14</name>
    <dbReference type="NCBI Taxonomy" id="890382"/>
    <lineage>
        <taxon>Eukaryota</taxon>
        <taxon>Sar</taxon>
        <taxon>Stramenopiles</taxon>
        <taxon>Oomycota</taxon>
        <taxon>Peronosporomycetes</taxon>
        <taxon>Albuginales</taxon>
        <taxon>Albuginaceae</taxon>
        <taxon>Albugo</taxon>
    </lineage>
</organism>
<dbReference type="FunFam" id="1.10.1070.11:FF:000016">
    <property type="entry name" value="PIK1p Phosphatidylinositol 4-kinase"/>
    <property type="match status" value="1"/>
</dbReference>
<feature type="domain" description="PI3K/PI4K catalytic" evidence="7">
    <location>
        <begin position="800"/>
        <end position="1082"/>
    </location>
</feature>
<dbReference type="GO" id="GO:0046854">
    <property type="term" value="P:phosphatidylinositol phosphate biosynthetic process"/>
    <property type="evidence" value="ECO:0007669"/>
    <property type="project" value="InterPro"/>
</dbReference>
<dbReference type="InterPro" id="IPR011009">
    <property type="entry name" value="Kinase-like_dom_sf"/>
</dbReference>
<dbReference type="PANTHER" id="PTHR10048:SF22">
    <property type="entry name" value="PHOSPHATIDYLINOSITOL 4-KINASE BETA"/>
    <property type="match status" value="1"/>
</dbReference>
<dbReference type="PROSITE" id="PS00916">
    <property type="entry name" value="PI3_4_KINASE_2"/>
    <property type="match status" value="1"/>
</dbReference>
<dbReference type="PANTHER" id="PTHR10048">
    <property type="entry name" value="PHOSPHATIDYLINOSITOL KINASE"/>
    <property type="match status" value="1"/>
</dbReference>
<evidence type="ECO:0000313" key="8">
    <source>
        <dbReference type="EMBL" id="CCA26609.1"/>
    </source>
</evidence>
<evidence type="ECO:0000259" key="7">
    <source>
        <dbReference type="PROSITE" id="PS50290"/>
    </source>
</evidence>
<sequence length="1098" mass="124745">MGLFDNQENSPLSMDGTPLSDKYHPTIDAKNATASVVKNWIEETKEEENFDSIPIRMQGYLRKRFHYSYYMGSYRFCVLLGTTLRWYLTREDARSRLHNRGQVVIQALEAWSGYGSMHTYPHAFALRTGRNRLLLCSAETVEAKIQWIDAIENALQTTKAGLESSGIFGADRRVVPKDAIRANESIGRRSSVEASSFASSCCRYCGICLRKVFVRKVTCGCCKNDFCSKHCGQCMQIPGSLGASGESKRTIPCRRCIVCVQRLIFREHLKSMVRIMTAILQKENGMRMLLDVSSHGEVDEAIRGKADGSLAHRLQQSPMSLIHAIQLIYHTRTTPYLFLIACERLPYYAENAIDRIENLWYQILHLLECIDVRIDPEAYFVQLFYLKRYIRGICRRAPRIALQTIWHAQASLTYPAHPHSHTFLDLLGFIFPPPLEVSSGIIAGKASLKDAHMNDSHLWSSILLSDCPEKLHSAICDVLHQASQASEALIDCEADSWTERWLNANSTTEFQRCASEVNRLGKALCEYNSSITYDLFEGRGFSDDNAKLLRGRLQADTAVRLERLVLKQVEFVQSLAMISDKLRLIHPIAHRKSVLAKELELLNESLDGMELYPLCSASDQLYKVVRIPPDEGTVFTTKQRAPTMIFIEAVPIDVHEREDEYDDEPLRPFYRSSRQSSAFIDHDLEEHFLDDDVWDANPDGRETKDSYESDSYSKSTPYSFTPGALFSNNSRLMDRESANSIQSNGSSIRNSFTKSLPGGAHRTSTHSVRGKKSISLAQKQVSGKVSTMVYDSDIFGECWSEKQARIRSSSPMGHFPGWRLFSVIVKTNDDLRQEMFAMQLIDQFRQIFDREKLSLWLRTYRIVATGSDIGLLETITDACSLDHLKKSFGRRNRGSLWEYFQSAYGQDQSNNLDALESARSNFINSMAAYSLVSYILQLKDRHNGNILLSSEGHIVHIDFGFILGISPGRAFSLEDAPFKLTSEMVQVIGGLTSVGFQRFRTLLADGLIALQKHQQELLTLLQLTGQKSTFPCFSAVNGSRMRCRQLERILAGMKHRLRGFETRCELEQQVDALIRKSYNAWGTRQYDAYQYRSNNIDL</sequence>
<evidence type="ECO:0000256" key="4">
    <source>
        <dbReference type="ARBA" id="ARBA00022777"/>
    </source>
</evidence>
<evidence type="ECO:0000259" key="6">
    <source>
        <dbReference type="PROSITE" id="PS50003"/>
    </source>
</evidence>
<evidence type="ECO:0000256" key="5">
    <source>
        <dbReference type="SAM" id="MobiDB-lite"/>
    </source>
</evidence>
<dbReference type="GO" id="GO:0016020">
    <property type="term" value="C:membrane"/>
    <property type="evidence" value="ECO:0007669"/>
    <property type="project" value="TreeGrafter"/>
</dbReference>
<accession>F0WYQ0</accession>
<dbReference type="Gene3D" id="2.30.29.30">
    <property type="entry name" value="Pleckstrin-homology domain (PH domain)/Phosphotyrosine-binding domain (PTB)"/>
    <property type="match status" value="1"/>
</dbReference>
<dbReference type="SUPFAM" id="SSF56112">
    <property type="entry name" value="Protein kinase-like (PK-like)"/>
    <property type="match status" value="1"/>
</dbReference>
<evidence type="ECO:0000256" key="3">
    <source>
        <dbReference type="ARBA" id="ARBA00022679"/>
    </source>
</evidence>
<dbReference type="SUPFAM" id="SSF50729">
    <property type="entry name" value="PH domain-like"/>
    <property type="match status" value="1"/>
</dbReference>
<keyword evidence="3" id="KW-0808">Transferase</keyword>
<protein>
    <recommendedName>
        <fullName evidence="2">1-phosphatidylinositol 4-kinase</fullName>
        <ecNumber evidence="2">2.7.1.67</ecNumber>
    </recommendedName>
</protein>
<dbReference type="InterPro" id="IPR001849">
    <property type="entry name" value="PH_domain"/>
</dbReference>
<evidence type="ECO:0000256" key="2">
    <source>
        <dbReference type="ARBA" id="ARBA00012169"/>
    </source>
</evidence>
<feature type="region of interest" description="Disordered" evidence="5">
    <location>
        <begin position="736"/>
        <end position="774"/>
    </location>
</feature>
<dbReference type="InterPro" id="IPR011993">
    <property type="entry name" value="PH-like_dom_sf"/>
</dbReference>
<keyword evidence="4 8" id="KW-0418">Kinase</keyword>
<feature type="compositionally biased region" description="Polar residues" evidence="5">
    <location>
        <begin position="738"/>
        <end position="754"/>
    </location>
</feature>
<dbReference type="GO" id="GO:0005737">
    <property type="term" value="C:cytoplasm"/>
    <property type="evidence" value="ECO:0007669"/>
    <property type="project" value="TreeGrafter"/>
</dbReference>
<dbReference type="SMART" id="SM00233">
    <property type="entry name" value="PH"/>
    <property type="match status" value="1"/>
</dbReference>
<feature type="region of interest" description="Disordered" evidence="5">
    <location>
        <begin position="692"/>
        <end position="715"/>
    </location>
</feature>
<proteinExistence type="predicted"/>
<dbReference type="InterPro" id="IPR036940">
    <property type="entry name" value="PI3/4_kinase_cat_sf"/>
</dbReference>
<dbReference type="GO" id="GO:0004430">
    <property type="term" value="F:1-phosphatidylinositol 4-kinase activity"/>
    <property type="evidence" value="ECO:0007669"/>
    <property type="project" value="UniProtKB-EC"/>
</dbReference>
<dbReference type="SUPFAM" id="SSF57903">
    <property type="entry name" value="FYVE/PHD zinc finger"/>
    <property type="match status" value="1"/>
</dbReference>
<reference evidence="8" key="1">
    <citation type="journal article" date="2011" name="PLoS Biol.">
        <title>Gene gain and loss during evolution of obligate parasitism in the white rust pathogen of Arabidopsis thaliana.</title>
        <authorList>
            <person name="Kemen E."/>
            <person name="Gardiner A."/>
            <person name="Schultz-Larsen T."/>
            <person name="Kemen A.C."/>
            <person name="Balmuth A.L."/>
            <person name="Robert-Seilaniantz A."/>
            <person name="Bailey K."/>
            <person name="Holub E."/>
            <person name="Studholme D.J."/>
            <person name="Maclean D."/>
            <person name="Jones J.D."/>
        </authorList>
    </citation>
    <scope>NUCLEOTIDE SEQUENCE</scope>
</reference>
<dbReference type="InterPro" id="IPR018936">
    <property type="entry name" value="PI3/4_kinase_CS"/>
</dbReference>